<dbReference type="EMBL" id="CAJNRE010016094">
    <property type="protein sequence ID" value="CAF2143369.1"/>
    <property type="molecule type" value="Genomic_DNA"/>
</dbReference>
<dbReference type="Proteomes" id="UP000663842">
    <property type="component" value="Unassembled WGS sequence"/>
</dbReference>
<dbReference type="Proteomes" id="UP000681967">
    <property type="component" value="Unassembled WGS sequence"/>
</dbReference>
<proteinExistence type="predicted"/>
<dbReference type="EMBL" id="CAJOBH010000438">
    <property type="protein sequence ID" value="CAF3791820.1"/>
    <property type="molecule type" value="Genomic_DNA"/>
</dbReference>
<keyword evidence="11" id="KW-1185">Reference proteome</keyword>
<feature type="compositionally biased region" description="Basic residues" evidence="1">
    <location>
        <begin position="27"/>
        <end position="44"/>
    </location>
</feature>
<dbReference type="EMBL" id="CAJOBF010004330">
    <property type="protein sequence ID" value="CAF4133725.1"/>
    <property type="molecule type" value="Genomic_DNA"/>
</dbReference>
<protein>
    <submittedName>
        <fullName evidence="8">Uncharacterized protein</fullName>
    </submittedName>
</protein>
<gene>
    <name evidence="6" type="ORF">BYL167_LOCUS2494</name>
    <name evidence="2" type="ORF">CJN711_LOCUS8221</name>
    <name evidence="9" type="ORF">GIL414_LOCUS8418</name>
    <name evidence="3" type="ORF">KQP761_LOCUS20396</name>
    <name evidence="5" type="ORF">MBJ925_LOCUS29904</name>
    <name evidence="8" type="ORF">OVN521_LOCUS6957</name>
    <name evidence="7" type="ORF">SMN809_LOCUS1402</name>
    <name evidence="10" type="ORF">UXM345_LOCUS24149</name>
    <name evidence="4" type="ORF">XDN619_LOCUS16488</name>
</gene>
<evidence type="ECO:0000313" key="8">
    <source>
        <dbReference type="EMBL" id="CAF3853164.1"/>
    </source>
</evidence>
<dbReference type="Proteomes" id="UP000663855">
    <property type="component" value="Unassembled WGS sequence"/>
</dbReference>
<feature type="compositionally biased region" description="Polar residues" evidence="1">
    <location>
        <begin position="47"/>
        <end position="56"/>
    </location>
</feature>
<evidence type="ECO:0000313" key="5">
    <source>
        <dbReference type="EMBL" id="CAF2143369.1"/>
    </source>
</evidence>
<evidence type="ECO:0000313" key="6">
    <source>
        <dbReference type="EMBL" id="CAF3791820.1"/>
    </source>
</evidence>
<dbReference type="Proteomes" id="UP000663887">
    <property type="component" value="Unassembled WGS sequence"/>
</dbReference>
<dbReference type="Proteomes" id="UP000681720">
    <property type="component" value="Unassembled WGS sequence"/>
</dbReference>
<dbReference type="OrthoDB" id="10435978at2759"/>
<dbReference type="EMBL" id="CAJOBI010000213">
    <property type="protein sequence ID" value="CAF3805124.1"/>
    <property type="molecule type" value="Genomic_DNA"/>
</dbReference>
<dbReference type="EMBL" id="CAJNOV010002965">
    <property type="protein sequence ID" value="CAF1124110.1"/>
    <property type="molecule type" value="Genomic_DNA"/>
</dbReference>
<evidence type="ECO:0000313" key="11">
    <source>
        <dbReference type="Proteomes" id="UP000663866"/>
    </source>
</evidence>
<comment type="caution">
    <text evidence="8">The sequence shown here is derived from an EMBL/GenBank/DDBJ whole genome shotgun (WGS) entry which is preliminary data.</text>
</comment>
<feature type="region of interest" description="Disordered" evidence="1">
    <location>
        <begin position="25"/>
        <end position="57"/>
    </location>
</feature>
<dbReference type="Proteomes" id="UP000676336">
    <property type="component" value="Unassembled WGS sequence"/>
</dbReference>
<dbReference type="EMBL" id="CAJNOW010010629">
    <property type="protein sequence ID" value="CAF1583466.1"/>
    <property type="molecule type" value="Genomic_DNA"/>
</dbReference>
<dbReference type="EMBL" id="CAJNRG010007006">
    <property type="protein sequence ID" value="CAF2090490.1"/>
    <property type="molecule type" value="Genomic_DNA"/>
</dbReference>
<name>A0A819EQ57_9BILA</name>
<sequence length="135" mass="15804">MVSNEDDEIKMDGISKALPIDNDKENKRRHHHQHQHYPHHHHHHDGSASSAENILTNKEPILTKQLRAIVKQAQDTVDYDQEKFVNDIRTNLFQRQQILNELQTRLQAFADCLQQEEQVAAAQRVKKQQSNDIMN</sequence>
<dbReference type="Proteomes" id="UP000663824">
    <property type="component" value="Unassembled WGS sequence"/>
</dbReference>
<evidence type="ECO:0000313" key="9">
    <source>
        <dbReference type="EMBL" id="CAF3937870.1"/>
    </source>
</evidence>
<dbReference type="AlphaFoldDB" id="A0A819EQ57"/>
<evidence type="ECO:0000256" key="1">
    <source>
        <dbReference type="SAM" id="MobiDB-lite"/>
    </source>
</evidence>
<dbReference type="Proteomes" id="UP000663866">
    <property type="component" value="Unassembled WGS sequence"/>
</dbReference>
<reference evidence="8" key="1">
    <citation type="submission" date="2021-02" db="EMBL/GenBank/DDBJ databases">
        <authorList>
            <person name="Nowell W R."/>
        </authorList>
    </citation>
    <scope>NUCLEOTIDE SEQUENCE</scope>
</reference>
<dbReference type="Proteomes" id="UP000663834">
    <property type="component" value="Unassembled WGS sequence"/>
</dbReference>
<evidence type="ECO:0000313" key="2">
    <source>
        <dbReference type="EMBL" id="CAF1124110.1"/>
    </source>
</evidence>
<evidence type="ECO:0000313" key="7">
    <source>
        <dbReference type="EMBL" id="CAF3805124.1"/>
    </source>
</evidence>
<accession>A0A819EQ57</accession>
<evidence type="ECO:0000313" key="4">
    <source>
        <dbReference type="EMBL" id="CAF2090490.1"/>
    </source>
</evidence>
<dbReference type="EMBL" id="CAJOBJ010002732">
    <property type="protein sequence ID" value="CAF3937870.1"/>
    <property type="molecule type" value="Genomic_DNA"/>
</dbReference>
<dbReference type="EMBL" id="CAJOBG010000748">
    <property type="protein sequence ID" value="CAF3853164.1"/>
    <property type="molecule type" value="Genomic_DNA"/>
</dbReference>
<evidence type="ECO:0000313" key="10">
    <source>
        <dbReference type="EMBL" id="CAF4133725.1"/>
    </source>
</evidence>
<evidence type="ECO:0000313" key="3">
    <source>
        <dbReference type="EMBL" id="CAF1583466.1"/>
    </source>
</evidence>
<organism evidence="8 11">
    <name type="scientific">Rotaria magnacalcarata</name>
    <dbReference type="NCBI Taxonomy" id="392030"/>
    <lineage>
        <taxon>Eukaryota</taxon>
        <taxon>Metazoa</taxon>
        <taxon>Spiralia</taxon>
        <taxon>Gnathifera</taxon>
        <taxon>Rotifera</taxon>
        <taxon>Eurotatoria</taxon>
        <taxon>Bdelloidea</taxon>
        <taxon>Philodinida</taxon>
        <taxon>Philodinidae</taxon>
        <taxon>Rotaria</taxon>
    </lineage>
</organism>